<evidence type="ECO:0000256" key="3">
    <source>
        <dbReference type="ARBA" id="ARBA00022729"/>
    </source>
</evidence>
<evidence type="ECO:0000256" key="11">
    <source>
        <dbReference type="SAM" id="MobiDB-lite"/>
    </source>
</evidence>
<keyword evidence="7" id="KW-0325">Glycoprotein</keyword>
<comment type="caution">
    <text evidence="13">The sequence shown here is derived from an EMBL/GenBank/DDBJ whole genome shotgun (WGS) entry which is preliminary data.</text>
</comment>
<dbReference type="GeneID" id="70179761"/>
<feature type="signal peptide" evidence="10">
    <location>
        <begin position="1"/>
        <end position="16"/>
    </location>
</feature>
<dbReference type="GO" id="GO:0004622">
    <property type="term" value="F:phosphatidylcholine lysophospholipase activity"/>
    <property type="evidence" value="ECO:0007669"/>
    <property type="project" value="UniProtKB-EC"/>
</dbReference>
<evidence type="ECO:0000259" key="12">
    <source>
        <dbReference type="PROSITE" id="PS51210"/>
    </source>
</evidence>
<evidence type="ECO:0000256" key="6">
    <source>
        <dbReference type="ARBA" id="ARBA00023098"/>
    </source>
</evidence>
<evidence type="ECO:0000256" key="5">
    <source>
        <dbReference type="ARBA" id="ARBA00022963"/>
    </source>
</evidence>
<evidence type="ECO:0000256" key="2">
    <source>
        <dbReference type="ARBA" id="ARBA00013274"/>
    </source>
</evidence>
<dbReference type="EC" id="3.1.1.5" evidence="2 10"/>
<evidence type="ECO:0000313" key="14">
    <source>
        <dbReference type="Proteomes" id="UP000756346"/>
    </source>
</evidence>
<proteinExistence type="inferred from homology"/>
<comment type="similarity">
    <text evidence="1 10">Belongs to the lysophospholipase family.</text>
</comment>
<dbReference type="Gene3D" id="3.40.1090.10">
    <property type="entry name" value="Cytosolic phospholipase A2 catalytic domain"/>
    <property type="match status" value="1"/>
</dbReference>
<comment type="catalytic activity">
    <reaction evidence="8 10">
        <text>a 1-acyl-sn-glycero-3-phosphocholine + H2O = sn-glycerol 3-phosphocholine + a fatty acid + H(+)</text>
        <dbReference type="Rhea" id="RHEA:15177"/>
        <dbReference type="ChEBI" id="CHEBI:15377"/>
        <dbReference type="ChEBI" id="CHEBI:15378"/>
        <dbReference type="ChEBI" id="CHEBI:16870"/>
        <dbReference type="ChEBI" id="CHEBI:28868"/>
        <dbReference type="ChEBI" id="CHEBI:58168"/>
        <dbReference type="EC" id="3.1.1.5"/>
    </reaction>
</comment>
<dbReference type="OrthoDB" id="4084751at2759"/>
<accession>A0A9P8Y4X9</accession>
<reference evidence="13" key="1">
    <citation type="journal article" date="2021" name="Nat. Commun.">
        <title>Genetic determinants of endophytism in the Arabidopsis root mycobiome.</title>
        <authorList>
            <person name="Mesny F."/>
            <person name="Miyauchi S."/>
            <person name="Thiergart T."/>
            <person name="Pickel B."/>
            <person name="Atanasova L."/>
            <person name="Karlsson M."/>
            <person name="Huettel B."/>
            <person name="Barry K.W."/>
            <person name="Haridas S."/>
            <person name="Chen C."/>
            <person name="Bauer D."/>
            <person name="Andreopoulos W."/>
            <person name="Pangilinan J."/>
            <person name="LaButti K."/>
            <person name="Riley R."/>
            <person name="Lipzen A."/>
            <person name="Clum A."/>
            <person name="Drula E."/>
            <person name="Henrissat B."/>
            <person name="Kohler A."/>
            <person name="Grigoriev I.V."/>
            <person name="Martin F.M."/>
            <person name="Hacquard S."/>
        </authorList>
    </citation>
    <scope>NUCLEOTIDE SEQUENCE</scope>
    <source>
        <strain evidence="13">MPI-CAGE-CH-0230</strain>
    </source>
</reference>
<organism evidence="13 14">
    <name type="scientific">Microdochium trichocladiopsis</name>
    <dbReference type="NCBI Taxonomy" id="1682393"/>
    <lineage>
        <taxon>Eukaryota</taxon>
        <taxon>Fungi</taxon>
        <taxon>Dikarya</taxon>
        <taxon>Ascomycota</taxon>
        <taxon>Pezizomycotina</taxon>
        <taxon>Sordariomycetes</taxon>
        <taxon>Xylariomycetidae</taxon>
        <taxon>Xylariales</taxon>
        <taxon>Microdochiaceae</taxon>
        <taxon>Microdochium</taxon>
    </lineage>
</organism>
<dbReference type="GO" id="GO:0004623">
    <property type="term" value="F:phospholipase A2 activity"/>
    <property type="evidence" value="ECO:0007669"/>
    <property type="project" value="TreeGrafter"/>
</dbReference>
<keyword evidence="5 9" id="KW-0442">Lipid degradation</keyword>
<evidence type="ECO:0000256" key="1">
    <source>
        <dbReference type="ARBA" id="ARBA00008780"/>
    </source>
</evidence>
<dbReference type="PANTHER" id="PTHR10728">
    <property type="entry name" value="CYTOSOLIC PHOSPHOLIPASE A2"/>
    <property type="match status" value="1"/>
</dbReference>
<dbReference type="AlphaFoldDB" id="A0A9P8Y4X9"/>
<keyword evidence="14" id="KW-1185">Reference proteome</keyword>
<name>A0A9P8Y4X9_9PEZI</name>
<feature type="chain" id="PRO_5040529746" description="Lysophospholipase" evidence="10">
    <location>
        <begin position="17"/>
        <end position="643"/>
    </location>
</feature>
<evidence type="ECO:0000313" key="13">
    <source>
        <dbReference type="EMBL" id="KAH7027695.1"/>
    </source>
</evidence>
<evidence type="ECO:0000256" key="7">
    <source>
        <dbReference type="ARBA" id="ARBA00023180"/>
    </source>
</evidence>
<dbReference type="EMBL" id="JAGTJQ010000007">
    <property type="protein sequence ID" value="KAH7027695.1"/>
    <property type="molecule type" value="Genomic_DNA"/>
</dbReference>
<dbReference type="InterPro" id="IPR002642">
    <property type="entry name" value="LysoPLipase_cat_dom"/>
</dbReference>
<evidence type="ECO:0000256" key="8">
    <source>
        <dbReference type="ARBA" id="ARBA00049531"/>
    </source>
</evidence>
<feature type="domain" description="PLA2c" evidence="12">
    <location>
        <begin position="45"/>
        <end position="597"/>
    </location>
</feature>
<keyword evidence="4 9" id="KW-0378">Hydrolase</keyword>
<evidence type="ECO:0000256" key="10">
    <source>
        <dbReference type="RuleBase" id="RU362103"/>
    </source>
</evidence>
<dbReference type="Proteomes" id="UP000756346">
    <property type="component" value="Unassembled WGS sequence"/>
</dbReference>
<dbReference type="FunFam" id="3.40.1090.10:FF:000010">
    <property type="entry name" value="Lysophospholipase"/>
    <property type="match status" value="1"/>
</dbReference>
<evidence type="ECO:0000256" key="4">
    <source>
        <dbReference type="ARBA" id="ARBA00022801"/>
    </source>
</evidence>
<dbReference type="SUPFAM" id="SSF52151">
    <property type="entry name" value="FabD/lysophospholipase-like"/>
    <property type="match status" value="1"/>
</dbReference>
<dbReference type="GO" id="GO:0005829">
    <property type="term" value="C:cytosol"/>
    <property type="evidence" value="ECO:0007669"/>
    <property type="project" value="TreeGrafter"/>
</dbReference>
<sequence length="643" mass="68677">MLLSASLLAFVSSVLAAAGPGHAGELSRRAAPDSPSGSYPPANVDCPSTRPTIRAADSLSQAERDWLRERRPKTVQPMIDLLRRGNIPDFDAEGFINNHANNFSVIPNIGIAVSGGGYRALMNGAGFIAAADSREAGSTGAGQIGGLLQAATYVSALSGGGWLVGSIYANNYTTVTRLRDGSPDSSVWKFEDSILGGPDEPGVSILNTAGYWSDLVDNVDDKRDAGYAVSLTDPWGRALSYQLINATQGGPAYTLSSIANDERFANADTPFPIIVTVERAPGNDNLALNNSVVEFNPYEMGTFDPTFYGFAPTRYLGSQFNRGEINSTGHCVRGLDQLGFVMGTSSSLFNYALIELTNSNGESEVPTVVLNMVEGILETISGESNDVAVWEPNPFRGYHPGINRNANRESLILVDGGMALENIPLQPVIQPMRAVDVVFAVDSSADTEYYWPNGTALRATYERSKQDVANGTNFPAVPGANTFINLGLNRRPTFFGCDVSEFRGGHVPPLIVYVPNAPYTINSNISTFQMSTEVEEKLRIIQNGWNVATMGNDTVESDWTTCLSCAVLSRSLQRTGTTIPAACNTCFQRHCWNGTENEATPTAEPTFIIGDAAATANPQNAGVTLRTSSMSLAVAVLAALFLA</sequence>
<dbReference type="PROSITE" id="PS51210">
    <property type="entry name" value="PLA2C"/>
    <property type="match status" value="1"/>
</dbReference>
<dbReference type="InterPro" id="IPR016035">
    <property type="entry name" value="Acyl_Trfase/lysoPLipase"/>
</dbReference>
<keyword evidence="6 9" id="KW-0443">Lipid metabolism</keyword>
<dbReference type="SMART" id="SM00022">
    <property type="entry name" value="PLAc"/>
    <property type="match status" value="1"/>
</dbReference>
<evidence type="ECO:0000256" key="9">
    <source>
        <dbReference type="PROSITE-ProRule" id="PRU00555"/>
    </source>
</evidence>
<dbReference type="GO" id="GO:0046475">
    <property type="term" value="P:glycerophospholipid catabolic process"/>
    <property type="evidence" value="ECO:0007669"/>
    <property type="project" value="TreeGrafter"/>
</dbReference>
<keyword evidence="3 10" id="KW-0732">Signal</keyword>
<dbReference type="GO" id="GO:0005783">
    <property type="term" value="C:endoplasmic reticulum"/>
    <property type="evidence" value="ECO:0007669"/>
    <property type="project" value="TreeGrafter"/>
</dbReference>
<protein>
    <recommendedName>
        <fullName evidence="2 10">Lysophospholipase</fullName>
        <ecNumber evidence="2 10">3.1.1.5</ecNumber>
    </recommendedName>
</protein>
<feature type="region of interest" description="Disordered" evidence="11">
    <location>
        <begin position="22"/>
        <end position="51"/>
    </location>
</feature>
<dbReference type="RefSeq" id="XP_046010494.1">
    <property type="nucleotide sequence ID" value="XM_046150215.1"/>
</dbReference>
<dbReference type="Pfam" id="PF01735">
    <property type="entry name" value="PLA2_B"/>
    <property type="match status" value="1"/>
</dbReference>
<gene>
    <name evidence="13" type="ORF">B0I36DRAFT_246235</name>
</gene>
<dbReference type="PANTHER" id="PTHR10728:SF33">
    <property type="entry name" value="LYSOPHOSPHOLIPASE 1-RELATED"/>
    <property type="match status" value="1"/>
</dbReference>